<organism evidence="1 2">
    <name type="scientific">Pseudomonas morbosilactucae</name>
    <dbReference type="NCBI Taxonomy" id="2938197"/>
    <lineage>
        <taxon>Bacteria</taxon>
        <taxon>Pseudomonadati</taxon>
        <taxon>Pseudomonadota</taxon>
        <taxon>Gammaproteobacteria</taxon>
        <taxon>Pseudomonadales</taxon>
        <taxon>Pseudomonadaceae</taxon>
        <taxon>Pseudomonas</taxon>
    </lineage>
</organism>
<keyword evidence="2" id="KW-1185">Reference proteome</keyword>
<dbReference type="RefSeq" id="WP_268261928.1">
    <property type="nucleotide sequence ID" value="NZ_JALQCX010000016.1"/>
</dbReference>
<comment type="caution">
    <text evidence="1">The sequence shown here is derived from an EMBL/GenBank/DDBJ whole genome shotgun (WGS) entry which is preliminary data.</text>
</comment>
<sequence>MAQSKQQKIIKNTLARHEADYDERAGKILITDFYQLSQILESLKEHDRRAFNAFYALIEANLELEAGFRERGSRIAKLQRGQTQQK</sequence>
<reference evidence="1 2" key="1">
    <citation type="journal article" date="2022" name="Int. J. Syst. Evol. Microbiol.">
        <title>Pseudomonas aegrilactucae sp. nov. and Pseudomonas morbosilactucae sp. nov., pathogens causing bacterial rot of lettuce in Japan.</title>
        <authorList>
            <person name="Sawada H."/>
            <person name="Fujikawa T."/>
            <person name="Satou M."/>
        </authorList>
    </citation>
    <scope>NUCLEOTIDE SEQUENCE [LARGE SCALE GENOMIC DNA]</scope>
    <source>
        <strain evidence="1 2">MAFF 302046</strain>
    </source>
</reference>
<proteinExistence type="predicted"/>
<reference evidence="1 2" key="2">
    <citation type="journal article" date="2023" name="Plant Pathol.">
        <title>Dismantling and reorganizing Pseudomonas marginalis sensu#lato.</title>
        <authorList>
            <person name="Sawada H."/>
            <person name="Fujikawa T."/>
            <person name="Satou M."/>
        </authorList>
    </citation>
    <scope>NUCLEOTIDE SEQUENCE [LARGE SCALE GENOMIC DNA]</scope>
    <source>
        <strain evidence="1 2">MAFF 302046</strain>
    </source>
</reference>
<evidence type="ECO:0000313" key="1">
    <source>
        <dbReference type="EMBL" id="MCK9814607.1"/>
    </source>
</evidence>
<evidence type="ECO:0000313" key="2">
    <source>
        <dbReference type="Proteomes" id="UP001155163"/>
    </source>
</evidence>
<protein>
    <submittedName>
        <fullName evidence="1">Uncharacterized protein</fullName>
    </submittedName>
</protein>
<dbReference type="Proteomes" id="UP001155163">
    <property type="component" value="Unassembled WGS sequence"/>
</dbReference>
<gene>
    <name evidence="1" type="ORF">M1B35_10840</name>
</gene>
<name>A0ABT0JFC1_9PSED</name>
<accession>A0ABT0JFC1</accession>
<dbReference type="EMBL" id="JALQCX010000016">
    <property type="protein sequence ID" value="MCK9814607.1"/>
    <property type="molecule type" value="Genomic_DNA"/>
</dbReference>